<keyword evidence="2" id="KW-0547">Nucleotide-binding</keyword>
<feature type="domain" description="Protein kinase" evidence="13">
    <location>
        <begin position="426"/>
        <end position="676"/>
    </location>
</feature>
<evidence type="ECO:0000256" key="1">
    <source>
        <dbReference type="ARBA" id="ARBA00022679"/>
    </source>
</evidence>
<dbReference type="SUPFAM" id="SSF56112">
    <property type="entry name" value="Protein kinase-like (PK-like)"/>
    <property type="match status" value="1"/>
</dbReference>
<reference evidence="14 15" key="1">
    <citation type="submission" date="2024-04" db="EMBL/GenBank/DDBJ databases">
        <title>Tritrichomonas musculus Genome.</title>
        <authorList>
            <person name="Alves-Ferreira E."/>
            <person name="Grigg M."/>
            <person name="Lorenzi H."/>
            <person name="Galac M."/>
        </authorList>
    </citation>
    <scope>NUCLEOTIDE SEQUENCE [LARGE SCALE GENOMIC DNA]</scope>
    <source>
        <strain evidence="14 15">EAF2021</strain>
    </source>
</reference>
<dbReference type="Pfam" id="PF00415">
    <property type="entry name" value="RCC1"/>
    <property type="match status" value="1"/>
</dbReference>
<feature type="repeat" description="RCC1" evidence="10">
    <location>
        <begin position="244"/>
        <end position="296"/>
    </location>
</feature>
<dbReference type="EMBL" id="JAPFFF010000033">
    <property type="protein sequence ID" value="KAK8844349.1"/>
    <property type="molecule type" value="Genomic_DNA"/>
</dbReference>
<dbReference type="Gene3D" id="2.130.10.30">
    <property type="entry name" value="Regulator of chromosome condensation 1/beta-lactamase-inhibitor protein II"/>
    <property type="match status" value="1"/>
</dbReference>
<dbReference type="PROSITE" id="PS00108">
    <property type="entry name" value="PROTEIN_KINASE_ST"/>
    <property type="match status" value="1"/>
</dbReference>
<feature type="compositionally biased region" description="Polar residues" evidence="12">
    <location>
        <begin position="355"/>
        <end position="364"/>
    </location>
</feature>
<keyword evidence="1" id="KW-0808">Transferase</keyword>
<feature type="coiled-coil region" evidence="11">
    <location>
        <begin position="377"/>
        <end position="404"/>
    </location>
</feature>
<dbReference type="InterPro" id="IPR000719">
    <property type="entry name" value="Prot_kinase_dom"/>
</dbReference>
<dbReference type="PANTHER" id="PTHR48013">
    <property type="entry name" value="DUAL SPECIFICITY MITOGEN-ACTIVATED PROTEIN KINASE KINASE 5-RELATED"/>
    <property type="match status" value="1"/>
</dbReference>
<keyword evidence="3" id="KW-0418">Kinase</keyword>
<comment type="catalytic activity">
    <reaction evidence="9">
        <text>L-tyrosyl-[protein] + ATP = O-phospho-L-tyrosyl-[protein] + ADP + H(+)</text>
        <dbReference type="Rhea" id="RHEA:10596"/>
        <dbReference type="Rhea" id="RHEA-COMP:10136"/>
        <dbReference type="Rhea" id="RHEA-COMP:20101"/>
        <dbReference type="ChEBI" id="CHEBI:15378"/>
        <dbReference type="ChEBI" id="CHEBI:30616"/>
        <dbReference type="ChEBI" id="CHEBI:46858"/>
        <dbReference type="ChEBI" id="CHEBI:61978"/>
        <dbReference type="ChEBI" id="CHEBI:456216"/>
        <dbReference type="EC" id="2.7.12.2"/>
    </reaction>
</comment>
<organism evidence="14 15">
    <name type="scientific">Tritrichomonas musculus</name>
    <dbReference type="NCBI Taxonomy" id="1915356"/>
    <lineage>
        <taxon>Eukaryota</taxon>
        <taxon>Metamonada</taxon>
        <taxon>Parabasalia</taxon>
        <taxon>Tritrichomonadida</taxon>
        <taxon>Tritrichomonadidae</taxon>
        <taxon>Tritrichomonas</taxon>
    </lineage>
</organism>
<keyword evidence="15" id="KW-1185">Reference proteome</keyword>
<evidence type="ECO:0000256" key="11">
    <source>
        <dbReference type="SAM" id="Coils"/>
    </source>
</evidence>
<dbReference type="InterPro" id="IPR000408">
    <property type="entry name" value="Reg_chr_condens"/>
</dbReference>
<sequence>MIFVCGKNDKNQLRKDSNNKGTYGKIPVISQPCQFEVDLSSLLSISFYCYQTAWVTKDRRAYAIGKNLISGSMTHKIFKTKREITFTNKKGQQCQFISAVCGFSYTLYHVTSTNDLNHTKLVFSHELYKEPIFLNINGREPVGIFGGHLSAAVIDTEGAIIVITESVFESPNKPIESNFLPNSEKAVSVACLKDSIFALSSTGRVFKSPIEGQINFQAVDELKGIEIADISGKWDHCLAISKEGRVYACGVNTFGQLGIGENEDKTEEFEIIASLNKYKITSVFAGVQFSMFLTSEGKVLACGVNDYGQLAISGGPSRESIYLPVETEIKDATFCIAGAQLSAFFVNSPPPPNTPNMKVSTSPSKPRKHSKGSDKSKEELLAINASLMEEIASLKKKIASLEQPHESNPSPGNCVELLDSETIHSLRVIREISSGGSGKVLEVGKEETFALKVMHTGENNFKNQRQFLGEHEKLNMLRHPNVVRTYGIYLSDETTPPSILLELCPDDLNKAIKSGKLSNGQIVKYVYQISEGMKFVHIRGFVHRDLKPSNILIAKDGTIKISDFGISKLMTAEEQSTTLGAGTQKFMSPEILNEEDYNEKADVYSFGVVLYFMLSGGQMPKITIIQMGIGKKAPIPSSFTSFAKQLINSCWETSPEKRPSFDEILQELEKNNYKLLELSDTDVKDIKLFVKEHKQRIPPY</sequence>
<evidence type="ECO:0000259" key="13">
    <source>
        <dbReference type="PROSITE" id="PS50011"/>
    </source>
</evidence>
<keyword evidence="4" id="KW-0067">ATP-binding</keyword>
<keyword evidence="11" id="KW-0175">Coiled coil</keyword>
<dbReference type="InterPro" id="IPR011009">
    <property type="entry name" value="Kinase-like_dom_sf"/>
</dbReference>
<evidence type="ECO:0000256" key="2">
    <source>
        <dbReference type="ARBA" id="ARBA00022741"/>
    </source>
</evidence>
<evidence type="ECO:0000256" key="10">
    <source>
        <dbReference type="PROSITE-ProRule" id="PRU00235"/>
    </source>
</evidence>
<evidence type="ECO:0000256" key="5">
    <source>
        <dbReference type="ARBA" id="ARBA00038035"/>
    </source>
</evidence>
<dbReference type="Pfam" id="PF00069">
    <property type="entry name" value="Pkinase"/>
    <property type="match status" value="1"/>
</dbReference>
<comment type="caution">
    <text evidence="14">The sequence shown here is derived from an EMBL/GenBank/DDBJ whole genome shotgun (WGS) entry which is preliminary data.</text>
</comment>
<evidence type="ECO:0000256" key="3">
    <source>
        <dbReference type="ARBA" id="ARBA00022777"/>
    </source>
</evidence>
<evidence type="ECO:0000256" key="12">
    <source>
        <dbReference type="SAM" id="MobiDB-lite"/>
    </source>
</evidence>
<evidence type="ECO:0000256" key="8">
    <source>
        <dbReference type="ARBA" id="ARBA00049299"/>
    </source>
</evidence>
<evidence type="ECO:0000313" key="14">
    <source>
        <dbReference type="EMBL" id="KAK8844349.1"/>
    </source>
</evidence>
<dbReference type="PROSITE" id="PS50011">
    <property type="entry name" value="PROTEIN_KINASE_DOM"/>
    <property type="match status" value="1"/>
</dbReference>
<dbReference type="InterPro" id="IPR009091">
    <property type="entry name" value="RCC1/BLIP-II"/>
</dbReference>
<comment type="similarity">
    <text evidence="5">Belongs to the protein kinase superfamily. STE Ser/Thr protein kinase family. MAP kinase kinase subfamily.</text>
</comment>
<dbReference type="PROSITE" id="PS50012">
    <property type="entry name" value="RCC1_3"/>
    <property type="match status" value="1"/>
</dbReference>
<dbReference type="Gene3D" id="1.10.510.10">
    <property type="entry name" value="Transferase(Phosphotransferase) domain 1"/>
    <property type="match status" value="1"/>
</dbReference>
<dbReference type="SMART" id="SM00220">
    <property type="entry name" value="S_TKc"/>
    <property type="match status" value="1"/>
</dbReference>
<comment type="catalytic activity">
    <reaction evidence="8">
        <text>L-threonyl-[protein] + ATP = O-phospho-L-threonyl-[protein] + ADP + H(+)</text>
        <dbReference type="Rhea" id="RHEA:46608"/>
        <dbReference type="Rhea" id="RHEA-COMP:11060"/>
        <dbReference type="Rhea" id="RHEA-COMP:11605"/>
        <dbReference type="ChEBI" id="CHEBI:15378"/>
        <dbReference type="ChEBI" id="CHEBI:30013"/>
        <dbReference type="ChEBI" id="CHEBI:30616"/>
        <dbReference type="ChEBI" id="CHEBI:61977"/>
        <dbReference type="ChEBI" id="CHEBI:456216"/>
        <dbReference type="EC" id="2.7.12.2"/>
    </reaction>
</comment>
<dbReference type="SUPFAM" id="SSF50985">
    <property type="entry name" value="RCC1/BLIP-II"/>
    <property type="match status" value="1"/>
</dbReference>
<evidence type="ECO:0000256" key="4">
    <source>
        <dbReference type="ARBA" id="ARBA00022840"/>
    </source>
</evidence>
<name>A0ABR2HCF2_9EUKA</name>
<evidence type="ECO:0000256" key="7">
    <source>
        <dbReference type="ARBA" id="ARBA00049014"/>
    </source>
</evidence>
<dbReference type="Proteomes" id="UP001470230">
    <property type="component" value="Unassembled WGS sequence"/>
</dbReference>
<comment type="catalytic activity">
    <reaction evidence="7">
        <text>L-seryl-[protein] + ATP = O-phospho-L-seryl-[protein] + ADP + H(+)</text>
        <dbReference type="Rhea" id="RHEA:17989"/>
        <dbReference type="Rhea" id="RHEA-COMP:9863"/>
        <dbReference type="Rhea" id="RHEA-COMP:11604"/>
        <dbReference type="ChEBI" id="CHEBI:15378"/>
        <dbReference type="ChEBI" id="CHEBI:29999"/>
        <dbReference type="ChEBI" id="CHEBI:30616"/>
        <dbReference type="ChEBI" id="CHEBI:83421"/>
        <dbReference type="ChEBI" id="CHEBI:456216"/>
        <dbReference type="EC" id="2.7.12.2"/>
    </reaction>
</comment>
<evidence type="ECO:0000313" key="15">
    <source>
        <dbReference type="Proteomes" id="UP001470230"/>
    </source>
</evidence>
<accession>A0ABR2HCF2</accession>
<evidence type="ECO:0000256" key="9">
    <source>
        <dbReference type="ARBA" id="ARBA00051693"/>
    </source>
</evidence>
<gene>
    <name evidence="14" type="ORF">M9Y10_024563</name>
</gene>
<proteinExistence type="inferred from homology"/>
<dbReference type="InterPro" id="IPR008271">
    <property type="entry name" value="Ser/Thr_kinase_AS"/>
</dbReference>
<dbReference type="PANTHER" id="PTHR48013:SF9">
    <property type="entry name" value="DUAL SPECIFICITY MITOGEN-ACTIVATED PROTEIN KINASE KINASE 5"/>
    <property type="match status" value="1"/>
</dbReference>
<protein>
    <recommendedName>
        <fullName evidence="6">mitogen-activated protein kinase kinase</fullName>
        <ecNumber evidence="6">2.7.12.2</ecNumber>
    </recommendedName>
</protein>
<dbReference type="EC" id="2.7.12.2" evidence="6"/>
<feature type="region of interest" description="Disordered" evidence="12">
    <location>
        <begin position="347"/>
        <end position="376"/>
    </location>
</feature>
<evidence type="ECO:0000256" key="6">
    <source>
        <dbReference type="ARBA" id="ARBA00038999"/>
    </source>
</evidence>